<dbReference type="OrthoDB" id="162894at2759"/>
<dbReference type="PANTHER" id="PTHR24356">
    <property type="entry name" value="SERINE/THREONINE-PROTEIN KINASE"/>
    <property type="match status" value="1"/>
</dbReference>
<dbReference type="InterPro" id="IPR050236">
    <property type="entry name" value="Ser_Thr_kinase_AGC"/>
</dbReference>
<evidence type="ECO:0000256" key="1">
    <source>
        <dbReference type="ARBA" id="ARBA00012513"/>
    </source>
</evidence>
<dbReference type="SMART" id="SM00220">
    <property type="entry name" value="S_TKc"/>
    <property type="match status" value="1"/>
</dbReference>
<name>A0A9Q0MWQ8_9DIPT</name>
<keyword evidence="6 13" id="KW-0418">Kinase</keyword>
<dbReference type="Gene3D" id="3.30.200.20">
    <property type="entry name" value="Phosphorylase Kinase, domain 1"/>
    <property type="match status" value="1"/>
</dbReference>
<keyword evidence="14" id="KW-1185">Reference proteome</keyword>
<dbReference type="EMBL" id="WJQU01000003">
    <property type="protein sequence ID" value="KAJ6638599.1"/>
    <property type="molecule type" value="Genomic_DNA"/>
</dbReference>
<dbReference type="InterPro" id="IPR011009">
    <property type="entry name" value="Kinase-like_dom_sf"/>
</dbReference>
<feature type="region of interest" description="Disordered" evidence="11">
    <location>
        <begin position="440"/>
        <end position="489"/>
    </location>
</feature>
<dbReference type="GO" id="GO:0005634">
    <property type="term" value="C:nucleus"/>
    <property type="evidence" value="ECO:0007669"/>
    <property type="project" value="TreeGrafter"/>
</dbReference>
<evidence type="ECO:0000256" key="9">
    <source>
        <dbReference type="ARBA" id="ARBA00047899"/>
    </source>
</evidence>
<accession>A0A9Q0MWQ8</accession>
<comment type="catalytic activity">
    <reaction evidence="9">
        <text>L-threonyl-[protein] + ATP = O-phospho-L-threonyl-[protein] + ADP + H(+)</text>
        <dbReference type="Rhea" id="RHEA:46608"/>
        <dbReference type="Rhea" id="RHEA-COMP:11060"/>
        <dbReference type="Rhea" id="RHEA-COMP:11605"/>
        <dbReference type="ChEBI" id="CHEBI:15378"/>
        <dbReference type="ChEBI" id="CHEBI:30013"/>
        <dbReference type="ChEBI" id="CHEBI:30616"/>
        <dbReference type="ChEBI" id="CHEBI:61977"/>
        <dbReference type="ChEBI" id="CHEBI:456216"/>
        <dbReference type="EC" id="2.7.11.1"/>
    </reaction>
</comment>
<dbReference type="GO" id="GO:0004674">
    <property type="term" value="F:protein serine/threonine kinase activity"/>
    <property type="evidence" value="ECO:0007669"/>
    <property type="project" value="UniProtKB-KW"/>
</dbReference>
<feature type="compositionally biased region" description="Basic and acidic residues" evidence="11">
    <location>
        <begin position="444"/>
        <end position="453"/>
    </location>
</feature>
<keyword evidence="5" id="KW-0547">Nucleotide-binding</keyword>
<comment type="catalytic activity">
    <reaction evidence="10">
        <text>L-seryl-[protein] + ATP = O-phospho-L-seryl-[protein] + ADP + H(+)</text>
        <dbReference type="Rhea" id="RHEA:17989"/>
        <dbReference type="Rhea" id="RHEA-COMP:9863"/>
        <dbReference type="Rhea" id="RHEA-COMP:11604"/>
        <dbReference type="ChEBI" id="CHEBI:15378"/>
        <dbReference type="ChEBI" id="CHEBI:29999"/>
        <dbReference type="ChEBI" id="CHEBI:30616"/>
        <dbReference type="ChEBI" id="CHEBI:83421"/>
        <dbReference type="ChEBI" id="CHEBI:456216"/>
        <dbReference type="EC" id="2.7.11.1"/>
    </reaction>
</comment>
<keyword evidence="7" id="KW-0067">ATP-binding</keyword>
<feature type="domain" description="Protein kinase" evidence="12">
    <location>
        <begin position="38"/>
        <end position="517"/>
    </location>
</feature>
<dbReference type="GO" id="GO:0005524">
    <property type="term" value="F:ATP binding"/>
    <property type="evidence" value="ECO:0007669"/>
    <property type="project" value="UniProtKB-KW"/>
</dbReference>
<feature type="non-terminal residue" evidence="13">
    <location>
        <position position="1"/>
    </location>
</feature>
<evidence type="ECO:0000256" key="4">
    <source>
        <dbReference type="ARBA" id="ARBA00022679"/>
    </source>
</evidence>
<evidence type="ECO:0000313" key="14">
    <source>
        <dbReference type="Proteomes" id="UP001151699"/>
    </source>
</evidence>
<comment type="caution">
    <text evidence="13">The sequence shown here is derived from an EMBL/GenBank/DDBJ whole genome shotgun (WGS) entry which is preliminary data.</text>
</comment>
<evidence type="ECO:0000313" key="13">
    <source>
        <dbReference type="EMBL" id="KAJ6638599.1"/>
    </source>
</evidence>
<evidence type="ECO:0000256" key="2">
    <source>
        <dbReference type="ARBA" id="ARBA00022148"/>
    </source>
</evidence>
<evidence type="ECO:0000256" key="7">
    <source>
        <dbReference type="ARBA" id="ARBA00022840"/>
    </source>
</evidence>
<evidence type="ECO:0000256" key="3">
    <source>
        <dbReference type="ARBA" id="ARBA00022527"/>
    </source>
</evidence>
<evidence type="ECO:0000256" key="5">
    <source>
        <dbReference type="ARBA" id="ARBA00022741"/>
    </source>
</evidence>
<evidence type="ECO:0000256" key="11">
    <source>
        <dbReference type="SAM" id="MobiDB-lite"/>
    </source>
</evidence>
<dbReference type="InterPro" id="IPR000719">
    <property type="entry name" value="Prot_kinase_dom"/>
</dbReference>
<keyword evidence="4" id="KW-0808">Transferase</keyword>
<dbReference type="FunFam" id="3.30.200.20:FF:000550">
    <property type="entry name" value="Serine/threonine-protein kinase greatwall"/>
    <property type="match status" value="1"/>
</dbReference>
<dbReference type="AlphaFoldDB" id="A0A9Q0MWQ8"/>
<evidence type="ECO:0000256" key="6">
    <source>
        <dbReference type="ARBA" id="ARBA00022777"/>
    </source>
</evidence>
<gene>
    <name evidence="13" type="primary">mastl</name>
    <name evidence="13" type="ORF">Bhyg_11336</name>
</gene>
<dbReference type="Proteomes" id="UP001151699">
    <property type="component" value="Chromosome X"/>
</dbReference>
<organism evidence="13 14">
    <name type="scientific">Pseudolycoriella hygida</name>
    <dbReference type="NCBI Taxonomy" id="35572"/>
    <lineage>
        <taxon>Eukaryota</taxon>
        <taxon>Metazoa</taxon>
        <taxon>Ecdysozoa</taxon>
        <taxon>Arthropoda</taxon>
        <taxon>Hexapoda</taxon>
        <taxon>Insecta</taxon>
        <taxon>Pterygota</taxon>
        <taxon>Neoptera</taxon>
        <taxon>Endopterygota</taxon>
        <taxon>Diptera</taxon>
        <taxon>Nematocera</taxon>
        <taxon>Sciaroidea</taxon>
        <taxon>Sciaridae</taxon>
        <taxon>Pseudolycoriella</taxon>
    </lineage>
</organism>
<sequence length="517" mass="57326">MEISSQELQHNSSIDVKLNNLEKLTITSSSKAPSITEFGIIKPISRGAFGKVYLAYKLSDKSKLYAVKQMKKSEMINKNMVSQVITERNALALSRSPFCVTLFYSLQSLTRTPGQLLSLTSHLSFGSIDKRVANQRNPKTSNLMRAMRQKSPDSDLDRSHHDVGNISGVSLFQSAEDITESFSQRSSVATTESSSSYSTCNTHFGDKTSSGSSILSNIVLMNSRNSAGKKGSDDMRKQMLSQNLLKNDEKMQFVDDYHKISFDSGFIKSSKEYDSEVSIVSSRKDDIISQIHCEISAIEVEVSTNSDSCNDLSKTNDTNQTTSLVDSNCNSFKQPSGLESVKHKRKRQLNHDEVIYHENPSTGLTQEIKIMEIGSSTPKKPKIKSPLKSVLKYPTSILDEEMTASRRPNVAGVIFSTPVSSQKAGRGGLLKLKQKTRFILPSSSHEESKKSEDDPALSPINANMEYGTPKNSQTPFRTPKSVRRTDAPVERILGTPDYLSPELLLRKTLRLVPVDIS</sequence>
<dbReference type="PANTHER" id="PTHR24356:SF1">
    <property type="entry name" value="SERINE_THREONINE-PROTEIN KINASE GREATWALL"/>
    <property type="match status" value="1"/>
</dbReference>
<dbReference type="SUPFAM" id="SSF56112">
    <property type="entry name" value="Protein kinase-like (PK-like)"/>
    <property type="match status" value="1"/>
</dbReference>
<proteinExistence type="predicted"/>
<evidence type="ECO:0000256" key="10">
    <source>
        <dbReference type="ARBA" id="ARBA00048679"/>
    </source>
</evidence>
<dbReference type="PROSITE" id="PS50011">
    <property type="entry name" value="PROTEIN_KINASE_DOM"/>
    <property type="match status" value="1"/>
</dbReference>
<protein>
    <recommendedName>
        <fullName evidence="2">Serine/threonine-protein kinase greatwall</fullName>
        <ecNumber evidence="1">2.7.11.1</ecNumber>
    </recommendedName>
    <alternativeName>
        <fullName evidence="8">Microtubule-associated serine/threonine-protein kinase-like</fullName>
    </alternativeName>
</protein>
<keyword evidence="3" id="KW-0723">Serine/threonine-protein kinase</keyword>
<evidence type="ECO:0000256" key="8">
    <source>
        <dbReference type="ARBA" id="ARBA00033099"/>
    </source>
</evidence>
<evidence type="ECO:0000259" key="12">
    <source>
        <dbReference type="PROSITE" id="PS50011"/>
    </source>
</evidence>
<reference evidence="13" key="1">
    <citation type="submission" date="2022-07" db="EMBL/GenBank/DDBJ databases">
        <authorList>
            <person name="Trinca V."/>
            <person name="Uliana J.V.C."/>
            <person name="Torres T.T."/>
            <person name="Ward R.J."/>
            <person name="Monesi N."/>
        </authorList>
    </citation>
    <scope>NUCLEOTIDE SEQUENCE</scope>
    <source>
        <strain evidence="13">HSMRA1968</strain>
        <tissue evidence="13">Whole embryos</tissue>
    </source>
</reference>
<dbReference type="GO" id="GO:0035556">
    <property type="term" value="P:intracellular signal transduction"/>
    <property type="evidence" value="ECO:0007669"/>
    <property type="project" value="TreeGrafter"/>
</dbReference>
<dbReference type="EC" id="2.7.11.1" evidence="1"/>